<dbReference type="RefSeq" id="WP_320423206.1">
    <property type="nucleotide sequence ID" value="NZ_JAXCLA010000004.1"/>
</dbReference>
<evidence type="ECO:0000313" key="3">
    <source>
        <dbReference type="Proteomes" id="UP001285263"/>
    </source>
</evidence>
<organism evidence="2 3">
    <name type="scientific">Roseateles agri</name>
    <dbReference type="NCBI Taxonomy" id="3098619"/>
    <lineage>
        <taxon>Bacteria</taxon>
        <taxon>Pseudomonadati</taxon>
        <taxon>Pseudomonadota</taxon>
        <taxon>Betaproteobacteria</taxon>
        <taxon>Burkholderiales</taxon>
        <taxon>Sphaerotilaceae</taxon>
        <taxon>Roseateles</taxon>
    </lineage>
</organism>
<dbReference type="Proteomes" id="UP001285263">
    <property type="component" value="Unassembled WGS sequence"/>
</dbReference>
<evidence type="ECO:0000313" key="2">
    <source>
        <dbReference type="EMBL" id="MDY0745296.1"/>
    </source>
</evidence>
<dbReference type="EMBL" id="JAXCLA010000004">
    <property type="protein sequence ID" value="MDY0745296.1"/>
    <property type="molecule type" value="Genomic_DNA"/>
</dbReference>
<proteinExistence type="predicted"/>
<accession>A0ABU5DG81</accession>
<keyword evidence="3" id="KW-1185">Reference proteome</keyword>
<comment type="caution">
    <text evidence="2">The sequence shown here is derived from an EMBL/GenBank/DDBJ whole genome shotgun (WGS) entry which is preliminary data.</text>
</comment>
<reference evidence="2 3" key="1">
    <citation type="submission" date="2023-11" db="EMBL/GenBank/DDBJ databases">
        <title>Paucibacter sp. nov., isolated from fresh soil in Korea.</title>
        <authorList>
            <person name="Le N.T.T."/>
        </authorList>
    </citation>
    <scope>NUCLEOTIDE SEQUENCE [LARGE SCALE GENOMIC DNA]</scope>
    <source>
        <strain evidence="2 3">R3-3</strain>
    </source>
</reference>
<name>A0ABU5DG81_9BURK</name>
<gene>
    <name evidence="2" type="ORF">SNE35_12310</name>
</gene>
<protein>
    <submittedName>
        <fullName evidence="2">Uncharacterized protein</fullName>
    </submittedName>
</protein>
<evidence type="ECO:0000256" key="1">
    <source>
        <dbReference type="SAM" id="MobiDB-lite"/>
    </source>
</evidence>
<sequence length="415" mass="45903">MEFASSLPLQAQHPHLPSRATGRAREVIERYRLIPSDVSQALLRRSIGLPGGRHRRERVQPDAQAVAQLRHIYERFRGQAARVPNAPRNLPFYLALRARYPDIGWDEADQTLQLPQFAGVDPSLAALLLQDLPASELSLGPRQPPELEALPPGVADELQTLFEDAHVVSRKGEATRDFARVLARGLAGEPVHLLCPVCPDYAYEPTGNPEQPWRYTFSGIGSEPGLVAERLLEDLPRFAALFARHGVEAHFVIGQADFEVLSDATLRQVGADAATFLARMAEGGRRIEARTGGLPARTLFLSELAGGLTGWKQLHAAMRERLGAISRGEAEAARPIDWAAILEARRPLYERWIGPRADDHLAFLLSQGAEYAALGELARQLSANSLMLCCDHHAMTPFYKALHEVPVVYLRRNYA</sequence>
<feature type="region of interest" description="Disordered" evidence="1">
    <location>
        <begin position="1"/>
        <end position="21"/>
    </location>
</feature>